<dbReference type="InterPro" id="IPR045109">
    <property type="entry name" value="LSDs-like"/>
</dbReference>
<feature type="compositionally biased region" description="Basic residues" evidence="8">
    <location>
        <begin position="1941"/>
        <end position="1951"/>
    </location>
</feature>
<evidence type="ECO:0000256" key="7">
    <source>
        <dbReference type="PROSITE-ProRule" id="PRU00175"/>
    </source>
</evidence>
<feature type="region of interest" description="Disordered" evidence="8">
    <location>
        <begin position="1147"/>
        <end position="1200"/>
    </location>
</feature>
<evidence type="ECO:0000256" key="2">
    <source>
        <dbReference type="ARBA" id="ARBA00006801"/>
    </source>
</evidence>
<dbReference type="Pfam" id="PF10497">
    <property type="entry name" value="zf-4CXXC_R1"/>
    <property type="match status" value="1"/>
</dbReference>
<proteinExistence type="inferred from homology"/>
<evidence type="ECO:0000259" key="10">
    <source>
        <dbReference type="PROSITE" id="PS51184"/>
    </source>
</evidence>
<dbReference type="GO" id="GO:0000118">
    <property type="term" value="C:histone deacetylase complex"/>
    <property type="evidence" value="ECO:0000318"/>
    <property type="project" value="GO_Central"/>
</dbReference>
<feature type="region of interest" description="Disordered" evidence="8">
    <location>
        <begin position="1"/>
        <end position="20"/>
    </location>
</feature>
<comment type="subcellular location">
    <subcellularLocation>
        <location evidence="1">Nucleus</location>
    </subcellularLocation>
</comment>
<dbReference type="GO" id="GO:0003712">
    <property type="term" value="F:transcription coregulator activity"/>
    <property type="evidence" value="ECO:0000318"/>
    <property type="project" value="GO_Central"/>
</dbReference>
<feature type="region of interest" description="Disordered" evidence="8">
    <location>
        <begin position="47"/>
        <end position="86"/>
    </location>
</feature>
<dbReference type="GO" id="GO:0032454">
    <property type="term" value="F:histone H3K9 demethylase activity"/>
    <property type="evidence" value="ECO:0000318"/>
    <property type="project" value="GO_Central"/>
</dbReference>
<feature type="domain" description="RING-type" evidence="9">
    <location>
        <begin position="225"/>
        <end position="272"/>
    </location>
</feature>
<dbReference type="PROSITE" id="PS50089">
    <property type="entry name" value="ZF_RING_2"/>
    <property type="match status" value="1"/>
</dbReference>
<dbReference type="InterPro" id="IPR018866">
    <property type="entry name" value="Znf-4CXXC_R1"/>
</dbReference>
<feature type="region of interest" description="Disordered" evidence="8">
    <location>
        <begin position="969"/>
        <end position="1060"/>
    </location>
</feature>
<feature type="compositionally biased region" description="Basic and acidic residues" evidence="8">
    <location>
        <begin position="152"/>
        <end position="176"/>
    </location>
</feature>
<dbReference type="InParanoid" id="A0A251SFB9"/>
<feature type="compositionally biased region" description="Polar residues" evidence="8">
    <location>
        <begin position="47"/>
        <end position="83"/>
    </location>
</feature>
<keyword evidence="3" id="KW-0479">Metal-binding</keyword>
<dbReference type="OMA" id="MHEGIKD"/>
<keyword evidence="5" id="KW-0804">Transcription</keyword>
<feature type="compositionally biased region" description="Basic and acidic residues" evidence="8">
    <location>
        <begin position="969"/>
        <end position="979"/>
    </location>
</feature>
<reference evidence="11" key="3">
    <citation type="submission" date="2020-06" db="EMBL/GenBank/DDBJ databases">
        <title>Helianthus annuus Genome sequencing and assembly Release 2.</title>
        <authorList>
            <person name="Gouzy J."/>
            <person name="Langlade N."/>
            <person name="Munos S."/>
        </authorList>
    </citation>
    <scope>NUCLEOTIDE SEQUENCE</scope>
    <source>
        <tissue evidence="11">Leaves</tissue>
    </source>
</reference>
<dbReference type="Proteomes" id="UP000215914">
    <property type="component" value="Chromosome 14"/>
</dbReference>
<evidence type="ECO:0000313" key="12">
    <source>
        <dbReference type="EMBL" id="OTF97423.1"/>
    </source>
</evidence>
<dbReference type="InterPro" id="IPR001841">
    <property type="entry name" value="Znf_RING"/>
</dbReference>
<feature type="domain" description="JmjC" evidence="10">
    <location>
        <begin position="1649"/>
        <end position="1880"/>
    </location>
</feature>
<feature type="region of interest" description="Disordered" evidence="8">
    <location>
        <begin position="1918"/>
        <end position="1951"/>
    </location>
</feature>
<dbReference type="GO" id="GO:0008270">
    <property type="term" value="F:zinc ion binding"/>
    <property type="evidence" value="ECO:0007669"/>
    <property type="project" value="UniProtKB-KW"/>
</dbReference>
<evidence type="ECO:0000256" key="1">
    <source>
        <dbReference type="ARBA" id="ARBA00004123"/>
    </source>
</evidence>
<dbReference type="EMBL" id="MNCJ02000329">
    <property type="protein sequence ID" value="KAF5768105.1"/>
    <property type="molecule type" value="Genomic_DNA"/>
</dbReference>
<dbReference type="SMART" id="SM00184">
    <property type="entry name" value="RING"/>
    <property type="match status" value="2"/>
</dbReference>
<evidence type="ECO:0000256" key="8">
    <source>
        <dbReference type="SAM" id="MobiDB-lite"/>
    </source>
</evidence>
<feature type="region of interest" description="Disordered" evidence="8">
    <location>
        <begin position="133"/>
        <end position="224"/>
    </location>
</feature>
<dbReference type="EMBL" id="CM007903">
    <property type="protein sequence ID" value="OTF97423.1"/>
    <property type="molecule type" value="Genomic_DNA"/>
</dbReference>
<keyword evidence="7 12" id="KW-0863">Zinc-finger</keyword>
<feature type="compositionally biased region" description="Basic and acidic residues" evidence="8">
    <location>
        <begin position="197"/>
        <end position="224"/>
    </location>
</feature>
<evidence type="ECO:0000259" key="9">
    <source>
        <dbReference type="PROSITE" id="PS50089"/>
    </source>
</evidence>
<feature type="compositionally biased region" description="Basic and acidic residues" evidence="8">
    <location>
        <begin position="1918"/>
        <end position="1927"/>
    </location>
</feature>
<keyword evidence="4" id="KW-0805">Transcription regulation</keyword>
<accession>A0A251SFB9</accession>
<dbReference type="InterPro" id="IPR003347">
    <property type="entry name" value="JmjC_dom"/>
</dbReference>
<feature type="compositionally biased region" description="Basic and acidic residues" evidence="8">
    <location>
        <begin position="1013"/>
        <end position="1027"/>
    </location>
</feature>
<evidence type="ECO:0000256" key="6">
    <source>
        <dbReference type="ARBA" id="ARBA00023242"/>
    </source>
</evidence>
<reference evidence="12" key="2">
    <citation type="submission" date="2017-02" db="EMBL/GenBank/DDBJ databases">
        <title>Sunflower complete genome.</title>
        <authorList>
            <person name="Langlade N."/>
            <person name="Munos S."/>
        </authorList>
    </citation>
    <scope>NUCLEOTIDE SEQUENCE [LARGE SCALE GENOMIC DNA]</scope>
    <source>
        <tissue evidence="12">Leaves</tissue>
    </source>
</reference>
<feature type="compositionally biased region" description="Basic and acidic residues" evidence="8">
    <location>
        <begin position="1182"/>
        <end position="1199"/>
    </location>
</feature>
<gene>
    <name evidence="12" type="ORF">HannXRQ_Chr14g0434421</name>
    <name evidence="11" type="ORF">HanXRQr2_Chr14g0632491</name>
</gene>
<dbReference type="Pfam" id="PF02373">
    <property type="entry name" value="JmjC"/>
    <property type="match status" value="2"/>
</dbReference>
<evidence type="ECO:0000256" key="5">
    <source>
        <dbReference type="ARBA" id="ARBA00023163"/>
    </source>
</evidence>
<feature type="compositionally biased region" description="Basic and acidic residues" evidence="8">
    <location>
        <begin position="134"/>
        <end position="145"/>
    </location>
</feature>
<name>A0A251SFB9_HELAN</name>
<feature type="compositionally biased region" description="Basic residues" evidence="8">
    <location>
        <begin position="1172"/>
        <end position="1181"/>
    </location>
</feature>
<dbReference type="PROSITE" id="PS51184">
    <property type="entry name" value="JMJC"/>
    <property type="match status" value="2"/>
</dbReference>
<dbReference type="SUPFAM" id="SSF51197">
    <property type="entry name" value="Clavaminate synthase-like"/>
    <property type="match status" value="2"/>
</dbReference>
<protein>
    <submittedName>
        <fullName evidence="12">Putative zinc finger, RING-type, JmjC domain, Zinc-finger domain of monoamine-oxidase A repressor R1</fullName>
    </submittedName>
    <submittedName>
        <fullName evidence="11">Transcription factor C2H2 family</fullName>
    </submittedName>
</protein>
<keyword evidence="13" id="KW-1185">Reference proteome</keyword>
<evidence type="ECO:0000256" key="4">
    <source>
        <dbReference type="ARBA" id="ARBA00023015"/>
    </source>
</evidence>
<dbReference type="PANTHER" id="PTHR12549:SF11">
    <property type="entry name" value="LYSINE-SPECIFIC DEMETHYLASE JMJ25"/>
    <property type="match status" value="1"/>
</dbReference>
<dbReference type="PANTHER" id="PTHR12549">
    <property type="entry name" value="JMJC DOMAIN-CONTAINING HISTONE DEMETHYLATION PROTEIN"/>
    <property type="match status" value="1"/>
</dbReference>
<dbReference type="GO" id="GO:0006357">
    <property type="term" value="P:regulation of transcription by RNA polymerase II"/>
    <property type="evidence" value="ECO:0000318"/>
    <property type="project" value="GO_Central"/>
</dbReference>
<evidence type="ECO:0000313" key="13">
    <source>
        <dbReference type="Proteomes" id="UP000215914"/>
    </source>
</evidence>
<dbReference type="Gene3D" id="2.60.120.650">
    <property type="entry name" value="Cupin"/>
    <property type="match status" value="2"/>
</dbReference>
<dbReference type="Gramene" id="mRNA:HanXRQr2_Chr14g0632491">
    <property type="protein sequence ID" value="mRNA:HanXRQr2_Chr14g0632491"/>
    <property type="gene ID" value="HanXRQr2_Chr14g0632491"/>
</dbReference>
<comment type="similarity">
    <text evidence="2">Belongs to the JARID1 histone demethylase family.</text>
</comment>
<keyword evidence="7 12" id="KW-0862">Zinc</keyword>
<dbReference type="SMART" id="SM00558">
    <property type="entry name" value="JmjC"/>
    <property type="match status" value="2"/>
</dbReference>
<feature type="domain" description="JmjC" evidence="10">
    <location>
        <begin position="642"/>
        <end position="865"/>
    </location>
</feature>
<sequence length="1951" mass="223787">MSGVRNPCTTAPEKTLMDNATSTSGLGFRLLSRQRGRQWLSTIRKNTPNFSASLSPSPQTPNGNEGVSTPQSKLINPTTLDSPTKQDHTLVIVSQPTSNDNTVAHAADHVHTHSVENAYKQQQQEIKVTEQFNEDAKANRDKATGCDDDDHQNDKMMIMDDVKSHSTNDENNHQEEANTLNVPVNDHTHQVQNDDEPQQKGKDHDDNDHIQEHQGTKDTRESNMCHQCQRNDKGRVVLCLTCAHKRYCVPCINTWYPNMTEDMFAERCPVCRGNCNCNTCLRDASQVNDKTRFITNDGQKVECSKNILQMILPFLKHINEVHIREMEIEAETKGCSILELKLKKVDCTPDCLVYCDCCITTILDLHRSCPHCGYDLCLTCCRELRDGNFQPQGHEEVVTASATYPGPSYYHGESHDTFVKIDSSESSPTVNEIPEWKPLKNGSIRCPPRSLGGCGLEILELMHILPLNRVPSLLKIAQEILKSKNLKMCDSANENDGGNKHLCKASSRESSNDNYLYCPSAVDIESEGLKRFQCHWSKGEPVMVSNVLAMGLGLSWEPMVMCRSFRQITDLNHSNLLNTKVVNCLDWQTVDIDFSSFFQWYTEGRDDDKGWPQILKLTDGPLSERHADECISCLPFKEYTHPHDGNFNLATKLPTNCVKPDVGPKTHISYGFGQELGRGDSVTKLHFNMYDVVNVLTHATTVTLGLDQLEEINRLKKKHMAQDQIEFFGEGEKMVDNVTTMLEGLDVEDGGALWDIFRREDTPKLELYLKKHFKEFRHDFCLPLQQVINPIHDQTFYLTTDQKRSLKQEFGIEPWTVVQKLGDAVFIPAGCVHQVRYLKSCTNVTLDFVSPESFTECIRLRDLQILPRHHREKEAQLEVKEMVLFAAEEAVKDLQHLLENDKEHQGYTDHSTRKQKKDGNLVKESVVVIDLEQEGTKYKTSGCDDDELQDVINISDDSNDIQHHQENILERECENREFTRSTSTVSDDQFDQDAQNKKVQLSSRKRSRSDQQNMEKECENEGSKRSTSEILTEQFDEDEQRKNAEGTRDSKLDEESCIQKDVDKNEKMKIMDAVMSHFTNDENNHQEEANTLNVPVIDHTHRVQTDDDDTNQIQENQGTKDTDQREHVIEERENGDNIIHQFNEDGQNKKAELASRKTHDPNSKNVEGKKVGSVKKTKKRQRESGYDVERNKADKLEPKKRPRCASRRMVKDENGIFCYVESVMCHQCQRNDKGRVVRCQTCGVKRYCVPCMTTWYPTMTEEMFAERCPVCLRNCNCKPCLRDVHPSLKKKVDFGSNVDQRFQGSKIILETLLPFLKCVNKEHITEMEIEAKIKGCSISEVKLKKPVDKWDHIYCDCCKTTILDLHRRCPRCEFDLCLACCRELRDGQLQGCKKEVILNFDNPGERYLHGEGTNIAVKSYTRNPEPKVKKIAEWKPLKNGSIRCPPRDMGGCSRGILDLIHVWSLDEVSTLLENAQELLKSEKVLERVPMMCNSTDENDGGNKHLCKASSRENSNDNYLYCPSAVDIESEGLKRFQCHWSKGEPVMVSNVLAMGLGLSWEPMVMWRSFRQISNINHDKVLNAKAINCLDWVKVDISFSNFFKWYREGRYDDKGWPEILKLTDYPPSERHAIEFISCLPFKEYTHPRDGNLNLYATKLSKPPSFIYGQKDVMSELGPKTHISYGFIQELGRGDSVTKLRFNMSDVVNVLTHTATVTLDPDQLKHINRLKRKHMAQDRLEFFGESGKVAALDDVIITDSEGLDVADGGALWDIFRREDTPKLELYLKQHFKEFRHVYCLPLQQVIHPIHDQTFYLTMDHKKRLKEEFGIEPWTFVQKLGDAVFIPAGCAHQVRNLKSCTNVTLDFISPESFTECIRLNEDTRLLPQNHRAKEDKLEVKKRALYAVEKAVRDLQRLLEDDNEEHKGFADHSRRKKPGKVVAKLSRFRRNKKEQR</sequence>
<dbReference type="GO" id="GO:0031490">
    <property type="term" value="F:chromatin DNA binding"/>
    <property type="evidence" value="ECO:0000318"/>
    <property type="project" value="GO_Central"/>
</dbReference>
<evidence type="ECO:0000256" key="3">
    <source>
        <dbReference type="ARBA" id="ARBA00022723"/>
    </source>
</evidence>
<feature type="compositionally biased region" description="Basic and acidic residues" evidence="8">
    <location>
        <begin position="1039"/>
        <end position="1060"/>
    </location>
</feature>
<feature type="compositionally biased region" description="Basic and acidic residues" evidence="8">
    <location>
        <begin position="1147"/>
        <end position="1170"/>
    </location>
</feature>
<feature type="region of interest" description="Disordered" evidence="8">
    <location>
        <begin position="1102"/>
        <end position="1126"/>
    </location>
</feature>
<organism evidence="12 13">
    <name type="scientific">Helianthus annuus</name>
    <name type="common">Common sunflower</name>
    <dbReference type="NCBI Taxonomy" id="4232"/>
    <lineage>
        <taxon>Eukaryota</taxon>
        <taxon>Viridiplantae</taxon>
        <taxon>Streptophyta</taxon>
        <taxon>Embryophyta</taxon>
        <taxon>Tracheophyta</taxon>
        <taxon>Spermatophyta</taxon>
        <taxon>Magnoliopsida</taxon>
        <taxon>eudicotyledons</taxon>
        <taxon>Gunneridae</taxon>
        <taxon>Pentapetalae</taxon>
        <taxon>asterids</taxon>
        <taxon>campanulids</taxon>
        <taxon>Asterales</taxon>
        <taxon>Asteraceae</taxon>
        <taxon>Asteroideae</taxon>
        <taxon>Heliantheae alliance</taxon>
        <taxon>Heliantheae</taxon>
        <taxon>Helianthus</taxon>
    </lineage>
</organism>
<reference evidence="11 13" key="1">
    <citation type="journal article" date="2017" name="Nature">
        <title>The sunflower genome provides insights into oil metabolism, flowering and Asterid evolution.</title>
        <authorList>
            <person name="Badouin H."/>
            <person name="Gouzy J."/>
            <person name="Grassa C.J."/>
            <person name="Murat F."/>
            <person name="Staton S.E."/>
            <person name="Cottret L."/>
            <person name="Lelandais-Briere C."/>
            <person name="Owens G.L."/>
            <person name="Carrere S."/>
            <person name="Mayjonade B."/>
            <person name="Legrand L."/>
            <person name="Gill N."/>
            <person name="Kane N.C."/>
            <person name="Bowers J.E."/>
            <person name="Hubner S."/>
            <person name="Bellec A."/>
            <person name="Berard A."/>
            <person name="Berges H."/>
            <person name="Blanchet N."/>
            <person name="Boniface M.C."/>
            <person name="Brunel D."/>
            <person name="Catrice O."/>
            <person name="Chaidir N."/>
            <person name="Claudel C."/>
            <person name="Donnadieu C."/>
            <person name="Faraut T."/>
            <person name="Fievet G."/>
            <person name="Helmstetter N."/>
            <person name="King M."/>
            <person name="Knapp S.J."/>
            <person name="Lai Z."/>
            <person name="Le Paslier M.C."/>
            <person name="Lippi Y."/>
            <person name="Lorenzon L."/>
            <person name="Mandel J.R."/>
            <person name="Marage G."/>
            <person name="Marchand G."/>
            <person name="Marquand E."/>
            <person name="Bret-Mestries E."/>
            <person name="Morien E."/>
            <person name="Nambeesan S."/>
            <person name="Nguyen T."/>
            <person name="Pegot-Espagnet P."/>
            <person name="Pouilly N."/>
            <person name="Raftis F."/>
            <person name="Sallet E."/>
            <person name="Schiex T."/>
            <person name="Thomas J."/>
            <person name="Vandecasteele C."/>
            <person name="Vares D."/>
            <person name="Vear F."/>
            <person name="Vautrin S."/>
            <person name="Crespi M."/>
            <person name="Mangin B."/>
            <person name="Burke J.M."/>
            <person name="Salse J."/>
            <person name="Munos S."/>
            <person name="Vincourt P."/>
            <person name="Rieseberg L.H."/>
            <person name="Langlade N.B."/>
        </authorList>
    </citation>
    <scope>NUCLEOTIDE SEQUENCE [LARGE SCALE GENOMIC DNA]</scope>
    <source>
        <strain evidence="13">cv. SF193</strain>
        <tissue evidence="11">Leaves</tissue>
    </source>
</reference>
<evidence type="ECO:0000313" key="11">
    <source>
        <dbReference type="EMBL" id="KAF5768105.1"/>
    </source>
</evidence>
<keyword evidence="6" id="KW-0539">Nucleus</keyword>
<dbReference type="GO" id="GO:0000785">
    <property type="term" value="C:chromatin"/>
    <property type="evidence" value="ECO:0000318"/>
    <property type="project" value="GO_Central"/>
</dbReference>